<keyword evidence="1" id="KW-0812">Transmembrane</keyword>
<feature type="transmembrane region" description="Helical" evidence="1">
    <location>
        <begin position="65"/>
        <end position="91"/>
    </location>
</feature>
<reference evidence="3" key="1">
    <citation type="journal article" date="2011" name="MBio">
        <title>Novel metabolic attributes of the genus Cyanothece, comprising a group of unicellular nitrogen-fixing Cyanobacteria.</title>
        <authorList>
            <person name="Bandyopadhyay A."/>
            <person name="Elvitigala T."/>
            <person name="Welsh E."/>
            <person name="Stockel J."/>
            <person name="Liberton M."/>
            <person name="Min H."/>
            <person name="Sherman L.A."/>
            <person name="Pakrasi H.B."/>
        </authorList>
    </citation>
    <scope>NUCLEOTIDE SEQUENCE [LARGE SCALE GENOMIC DNA]</scope>
    <source>
        <strain evidence="3">PCC 7822</strain>
        <plasmid evidence="3">Cy782201</plasmid>
    </source>
</reference>
<evidence type="ECO:0000256" key="1">
    <source>
        <dbReference type="SAM" id="Phobius"/>
    </source>
</evidence>
<dbReference type="Pfam" id="PF06897">
    <property type="entry name" value="DUF1269"/>
    <property type="match status" value="1"/>
</dbReference>
<keyword evidence="2" id="KW-0614">Plasmid</keyword>
<organism evidence="2 3">
    <name type="scientific">Gloeothece verrucosa (strain PCC 7822)</name>
    <name type="common">Cyanothece sp. (strain PCC 7822)</name>
    <dbReference type="NCBI Taxonomy" id="497965"/>
    <lineage>
        <taxon>Bacteria</taxon>
        <taxon>Bacillati</taxon>
        <taxon>Cyanobacteriota</taxon>
        <taxon>Cyanophyceae</taxon>
        <taxon>Oscillatoriophycideae</taxon>
        <taxon>Chroococcales</taxon>
        <taxon>Aphanothecaceae</taxon>
        <taxon>Gloeothece</taxon>
        <taxon>Gloeothece verrucosa</taxon>
    </lineage>
</organism>
<dbReference type="KEGG" id="cyj:Cyan7822_5658"/>
<dbReference type="HOGENOM" id="CLU_097445_0_0_3"/>
<dbReference type="OrthoDB" id="5244321at2"/>
<keyword evidence="1" id="KW-1133">Transmembrane helix</keyword>
<dbReference type="RefSeq" id="WP_013334273.1">
    <property type="nucleotide sequence ID" value="NC_014533.1"/>
</dbReference>
<keyword evidence="3" id="KW-1185">Reference proteome</keyword>
<geneLocation type="plasmid" evidence="2 3">
    <name>Cy782201</name>
</geneLocation>
<sequence>MTTLTVWKFNTPDGASNALAKLAELQKQHLIEIQDAAIVSWPEDRKKPQTTQAFDLVGAGIVSGAFWGMLFGFLFFMPFIGAAVGTLAGALSAHFNDYGINDDFIKDIRDKISQGTSALFLMTGQVTLDKVEEAFSPDERGELIQSNLTTEQEAKLRADFGEE</sequence>
<dbReference type="Proteomes" id="UP000008206">
    <property type="component" value="Plasmid Cy782201"/>
</dbReference>
<evidence type="ECO:0000313" key="2">
    <source>
        <dbReference type="EMBL" id="ADN17523.1"/>
    </source>
</evidence>
<accession>E0UKP3</accession>
<dbReference type="EMBL" id="CP002199">
    <property type="protein sequence ID" value="ADN17523.1"/>
    <property type="molecule type" value="Genomic_DNA"/>
</dbReference>
<evidence type="ECO:0000313" key="3">
    <source>
        <dbReference type="Proteomes" id="UP000008206"/>
    </source>
</evidence>
<name>E0UKP3_GLOV7</name>
<proteinExistence type="predicted"/>
<dbReference type="InterPro" id="IPR009200">
    <property type="entry name" value="DUF1269_membrane"/>
</dbReference>
<gene>
    <name evidence="2" type="ordered locus">Cyan7822_5658</name>
</gene>
<protein>
    <submittedName>
        <fullName evidence="2">Membrane protein of uknown function UCP014873</fullName>
    </submittedName>
</protein>
<keyword evidence="1" id="KW-0472">Membrane</keyword>
<dbReference type="AlphaFoldDB" id="E0UKP3"/>